<dbReference type="EC" id="1.4.1.2" evidence="4"/>
<reference evidence="5" key="1">
    <citation type="submission" date="2015-06" db="EMBL/GenBank/DDBJ databases">
        <authorList>
            <person name="Bertelli C."/>
        </authorList>
    </citation>
    <scope>NUCLEOTIDE SEQUENCE [LARGE SCALE GENOMIC DNA]</scope>
    <source>
        <strain evidence="5">CRIB-30</strain>
    </source>
</reference>
<dbReference type="SMART" id="SM00839">
    <property type="entry name" value="ELFV_dehydrog"/>
    <property type="match status" value="1"/>
</dbReference>
<evidence type="ECO:0000313" key="4">
    <source>
        <dbReference type="EMBL" id="CRX39054.1"/>
    </source>
</evidence>
<gene>
    <name evidence="4" type="primary">gdhB</name>
    <name evidence="4" type="ORF">ELAC_1727</name>
</gene>
<dbReference type="RefSeq" id="WP_098038910.1">
    <property type="nucleotide sequence ID" value="NZ_CWGJ01000025.1"/>
</dbReference>
<accession>A0A0H5DT97</accession>
<proteinExistence type="inferred from homology"/>
<comment type="similarity">
    <text evidence="1">Belongs to the Glu/Leu/Phe/Val dehydrogenases family.</text>
</comment>
<dbReference type="GO" id="GO:0004352">
    <property type="term" value="F:glutamate dehydrogenase (NAD+) activity"/>
    <property type="evidence" value="ECO:0007669"/>
    <property type="project" value="UniProtKB-EC"/>
</dbReference>
<dbReference type="Pfam" id="PF00208">
    <property type="entry name" value="ELFV_dehydrog"/>
    <property type="match status" value="1"/>
</dbReference>
<dbReference type="PANTHER" id="PTHR11606:SF39">
    <property type="entry name" value="GLUTAMATE_PHENYLALANINE_LEUCINE_VALINE_L-TRYPTOPHAN DEHYDROGENASE C-TERMINAL DOMAIN-CONTAINING PROTEIN"/>
    <property type="match status" value="1"/>
</dbReference>
<dbReference type="OrthoDB" id="19378at2"/>
<dbReference type="EMBL" id="CWGJ01000025">
    <property type="protein sequence ID" value="CRX39054.1"/>
    <property type="molecule type" value="Genomic_DNA"/>
</dbReference>
<dbReference type="InterPro" id="IPR028971">
    <property type="entry name" value="NAD-GDH_cat"/>
</dbReference>
<feature type="domain" description="Glutamate/phenylalanine/leucine/valine/L-tryptophan dehydrogenase C-terminal" evidence="3">
    <location>
        <begin position="640"/>
        <end position="916"/>
    </location>
</feature>
<evidence type="ECO:0000259" key="3">
    <source>
        <dbReference type="SMART" id="SM00839"/>
    </source>
</evidence>
<dbReference type="InterPro" id="IPR046346">
    <property type="entry name" value="Aminoacid_DH-like_N_sf"/>
</dbReference>
<dbReference type="InterPro" id="IPR036291">
    <property type="entry name" value="NAD(P)-bd_dom_sf"/>
</dbReference>
<evidence type="ECO:0000256" key="1">
    <source>
        <dbReference type="ARBA" id="ARBA00006382"/>
    </source>
</evidence>
<evidence type="ECO:0000256" key="2">
    <source>
        <dbReference type="ARBA" id="ARBA00023002"/>
    </source>
</evidence>
<keyword evidence="5" id="KW-1185">Reference proteome</keyword>
<dbReference type="Pfam" id="PF05088">
    <property type="entry name" value="Bac_GDH_CD"/>
    <property type="match status" value="1"/>
</dbReference>
<keyword evidence="2 4" id="KW-0560">Oxidoreductase</keyword>
<evidence type="ECO:0000313" key="5">
    <source>
        <dbReference type="Proteomes" id="UP000220251"/>
    </source>
</evidence>
<dbReference type="Proteomes" id="UP000220251">
    <property type="component" value="Unassembled WGS sequence"/>
</dbReference>
<dbReference type="SUPFAM" id="SSF51735">
    <property type="entry name" value="NAD(P)-binding Rossmann-fold domains"/>
    <property type="match status" value="1"/>
</dbReference>
<organism evidence="4 5">
    <name type="scientific">Estrella lausannensis</name>
    <dbReference type="NCBI Taxonomy" id="483423"/>
    <lineage>
        <taxon>Bacteria</taxon>
        <taxon>Pseudomonadati</taxon>
        <taxon>Chlamydiota</taxon>
        <taxon>Chlamydiia</taxon>
        <taxon>Parachlamydiales</taxon>
        <taxon>Candidatus Criblamydiaceae</taxon>
        <taxon>Estrella</taxon>
    </lineage>
</organism>
<dbReference type="SUPFAM" id="SSF53223">
    <property type="entry name" value="Aminoacid dehydrogenase-like, N-terminal domain"/>
    <property type="match status" value="1"/>
</dbReference>
<name>A0A0H5DT97_9BACT</name>
<protein>
    <submittedName>
        <fullName evidence="4">NAD-specific glutamate dehydrogenase</fullName>
        <ecNumber evidence="4">1.4.1.2</ecNumber>
    </submittedName>
</protein>
<dbReference type="GO" id="GO:0006538">
    <property type="term" value="P:L-glutamate catabolic process"/>
    <property type="evidence" value="ECO:0007669"/>
    <property type="project" value="TreeGrafter"/>
</dbReference>
<dbReference type="InterPro" id="IPR006096">
    <property type="entry name" value="Glu/Leu/Phe/Val/Trp_DH_C"/>
</dbReference>
<dbReference type="PANTHER" id="PTHR11606">
    <property type="entry name" value="GLUTAMATE DEHYDROGENASE"/>
    <property type="match status" value="1"/>
</dbReference>
<dbReference type="Gene3D" id="3.40.50.720">
    <property type="entry name" value="NAD(P)-binding Rossmann-like Domain"/>
    <property type="match status" value="1"/>
</dbReference>
<sequence length="1019" mass="117026">MPPDTNQLAIKEKLHETIKREGARFEEYYQWLERAMPPLFFEEVSHDNIMLIVHNLMGIHLQDFFSAIHLKRAAIVILLDSPDADVRILKNYAYYGIKNYQAFISRDHFPNTASSIRIATLHFTEAVEETPLTYPEDQKAKLKAFCKERNPELSDTEFDSLFSSMNSRFLRSLSFNRLILSLDMFFRAKTRDNCQYEVRYNDDWETTGAPSMQIVLAWRNCPKHNFLYQIARCVERHKLVMKRVVATDIDPYSRQNILIMAIGLHGINGKAAWDVADIPDFLRELVTMKYFESFDKVDEKLVATGLIGGAYGNLLRAIFDFVHQNLVHLDPNLYTPENIEESFLRHPELTSTLCHAFKLKFDPHHLDLQAYENTREKLLADIESLDTGREANDTRRRIVLKQGLSFIHHTLKTNFYRLNFTAFSFRLDPKFIEELPYDRRKRFPELPYAIFYIKGMDCFGYHIRFKDLSRGGLRTVTPRQPEEARQERNHVFSECYNLAYTQHFKNKDIPEGGAKGILLLMPSPRLESEAQVLKMELKDAGFTEEQIQHRIDLFLKEQREENLYQAQRSYIESLVTIVNCDPDGRLRAKYVVDYWKKPEYIYLGPDENMHNSMIQWIANFSKLQGYKPGSTFISGKPRVGINHKEYGVTSLGVNVYMEKALGFLGINPSRDLFTIKISGGPDGDVAGNQIKNLYQLYPETAKLVALIDVSGAIYDPQGLDLGIMHTLFTQARPLRYYPPEKLRPGGFLLDKSARKSEASYIHKTLRWTMTADGLEEEWLSGSEMNHILKTHIHVTKADIFIPAGGRPRTLNESNIDDFFDEKGKPTAKAIVEGANLYISESARSTLEKAGCLIFKDSSANKTGVICSSFEVLSGLTLGDELFMQEKDKLVQEILSRLKLLAAKEADLLLKEHQESGIPMTALSYEISKKINGFAYDLLDYLDKIELPRNLDDPLMQCFLGYCLPTLRNSHQEALVRQIPDSHKKAIIAAHIGSNVVYNKGLNWSPSIVYILPLLLKEPL</sequence>
<dbReference type="AlphaFoldDB" id="A0A0H5DT97"/>